<comment type="caution">
    <text evidence="1">The sequence shown here is derived from an EMBL/GenBank/DDBJ whole genome shotgun (WGS) entry which is preliminary data.</text>
</comment>
<name>A0AAV1WU88_LUPLU</name>
<protein>
    <submittedName>
        <fullName evidence="1">Uncharacterized protein</fullName>
    </submittedName>
</protein>
<accession>A0AAV1WU88</accession>
<evidence type="ECO:0000313" key="2">
    <source>
        <dbReference type="Proteomes" id="UP001497480"/>
    </source>
</evidence>
<organism evidence="1 2">
    <name type="scientific">Lupinus luteus</name>
    <name type="common">European yellow lupine</name>
    <dbReference type="NCBI Taxonomy" id="3873"/>
    <lineage>
        <taxon>Eukaryota</taxon>
        <taxon>Viridiplantae</taxon>
        <taxon>Streptophyta</taxon>
        <taxon>Embryophyta</taxon>
        <taxon>Tracheophyta</taxon>
        <taxon>Spermatophyta</taxon>
        <taxon>Magnoliopsida</taxon>
        <taxon>eudicotyledons</taxon>
        <taxon>Gunneridae</taxon>
        <taxon>Pentapetalae</taxon>
        <taxon>rosids</taxon>
        <taxon>fabids</taxon>
        <taxon>Fabales</taxon>
        <taxon>Fabaceae</taxon>
        <taxon>Papilionoideae</taxon>
        <taxon>50 kb inversion clade</taxon>
        <taxon>genistoids sensu lato</taxon>
        <taxon>core genistoids</taxon>
        <taxon>Genisteae</taxon>
        <taxon>Lupinus</taxon>
    </lineage>
</organism>
<dbReference type="Proteomes" id="UP001497480">
    <property type="component" value="Unassembled WGS sequence"/>
</dbReference>
<reference evidence="1 2" key="1">
    <citation type="submission" date="2024-03" db="EMBL/GenBank/DDBJ databases">
        <authorList>
            <person name="Martinez-Hernandez J."/>
        </authorList>
    </citation>
    <scope>NUCLEOTIDE SEQUENCE [LARGE SCALE GENOMIC DNA]</scope>
</reference>
<keyword evidence="2" id="KW-1185">Reference proteome</keyword>
<evidence type="ECO:0000313" key="1">
    <source>
        <dbReference type="EMBL" id="CAL0312727.1"/>
    </source>
</evidence>
<dbReference type="EMBL" id="CAXHTB010000009">
    <property type="protein sequence ID" value="CAL0312727.1"/>
    <property type="molecule type" value="Genomic_DNA"/>
</dbReference>
<dbReference type="AlphaFoldDB" id="A0AAV1WU88"/>
<sequence length="223" mass="22827">MVQMFKCSRNVEDTCMWANHHAKEFEGRVNVGGLVGVVGSGLEALSEEVGRSVGLLEERERVGSGTGLEDVVIGGLFSAISVEDIVRTVAVTAGSGPGVRVVGDGGLGSGLGESAKVEFGDVGIDFRTHFQLQATADTTEVATTFPAVSVQVVGGGVSGFGDGVRVNCGSSDAGIENSTVVLGARRPGSVVVPRLGARNFKKCSSQIENQGCKTVRNQGGAEA</sequence>
<proteinExistence type="predicted"/>
<gene>
    <name evidence="1" type="ORF">LLUT_LOCUS13787</name>
</gene>